<protein>
    <submittedName>
        <fullName evidence="2">LpqB</fullName>
    </submittedName>
</protein>
<dbReference type="GeneID" id="303173248"/>
<reference evidence="2 3" key="1">
    <citation type="submission" date="2017-02" db="EMBL/GenBank/DDBJ databases">
        <authorList>
            <person name="Peterson S.W."/>
        </authorList>
    </citation>
    <scope>NUCLEOTIDE SEQUENCE [LARGE SCALE GENOMIC DNA]</scope>
    <source>
        <strain evidence="2 3">LMG 22410</strain>
    </source>
</reference>
<evidence type="ECO:0000313" key="2">
    <source>
        <dbReference type="EMBL" id="SJM62646.1"/>
    </source>
</evidence>
<dbReference type="SUPFAM" id="SSF69322">
    <property type="entry name" value="Tricorn protease domain 2"/>
    <property type="match status" value="1"/>
</dbReference>
<organism evidence="2 3">
    <name type="scientific">Agrococcus casei LMG 22410</name>
    <dbReference type="NCBI Taxonomy" id="1255656"/>
    <lineage>
        <taxon>Bacteria</taxon>
        <taxon>Bacillati</taxon>
        <taxon>Actinomycetota</taxon>
        <taxon>Actinomycetes</taxon>
        <taxon>Micrococcales</taxon>
        <taxon>Microbacteriaceae</taxon>
        <taxon>Agrococcus</taxon>
    </lineage>
</organism>
<dbReference type="PROSITE" id="PS51257">
    <property type="entry name" value="PROKAR_LIPOPROTEIN"/>
    <property type="match status" value="1"/>
</dbReference>
<accession>A0A1R4G3A1</accession>
<dbReference type="InterPro" id="IPR059026">
    <property type="entry name" value="LpqB_N"/>
</dbReference>
<sequence>MRRRTLSVTLAVLAVIATAVGCVRIPDSGPVTAADPTEVVEAAGVEFIAEPPAEGASPEAIILGFLFAGVSPEDDYAVAREFMTPQAAAAWNPDAQVQVRSGQPQVSMTGESTGEVAVTLSSRVNSRGLMNEAVEQTSILNFSLEQVDGEWRLASLPDGVLVSSFHFERLYRAQPVQWFTLDGGYMVPDNRWFRISDASLDEQVIEALLAGPATWLESSVVSAAAPGATLQGSVSDRPGGGLSMTLDVASPQSATWQELSRFALQVKNSLIGTGVGAVEVRVAGGTAVGLSTEAEPADESVLWHEPLMFADGVLRAAETDGEIVPDIGSQLDDLGATAFTPIPGAETVQAGAVQSGGEISWLSDGATTEITAKASTTPSVDRHGAVWWIDDGDSPGIHTWMDGVENTFLMDLGGQRASAMQVSPDGTRIAVATRTEGATTVHLFSVVRAAGEPTSVVLGPTITPTAGTALDLEWTSLSSMALLTTDAGVTQVSILGLDGSVTGLVSPADPIADIAASGTTNGVVALTGSGSIYSMSPGSVVRFAAVSEAEFLVS</sequence>
<feature type="domain" description="Lipoprotein LpqB N-terminal" evidence="1">
    <location>
        <begin position="51"/>
        <end position="167"/>
    </location>
</feature>
<dbReference type="RefSeq" id="WP_143244698.1">
    <property type="nucleotide sequence ID" value="NZ_FUHU01000036.1"/>
</dbReference>
<proteinExistence type="predicted"/>
<evidence type="ECO:0000259" key="1">
    <source>
        <dbReference type="Pfam" id="PF25976"/>
    </source>
</evidence>
<dbReference type="Pfam" id="PF25976">
    <property type="entry name" value="LpqB_N"/>
    <property type="match status" value="1"/>
</dbReference>
<evidence type="ECO:0000313" key="3">
    <source>
        <dbReference type="Proteomes" id="UP000195787"/>
    </source>
</evidence>
<keyword evidence="3" id="KW-1185">Reference proteome</keyword>
<dbReference type="OrthoDB" id="3226781at2"/>
<gene>
    <name evidence="2" type="ORF">CZ674_08475</name>
</gene>
<name>A0A1R4G3A1_9MICO</name>
<dbReference type="AlphaFoldDB" id="A0A1R4G3A1"/>
<dbReference type="Proteomes" id="UP000195787">
    <property type="component" value="Unassembled WGS sequence"/>
</dbReference>
<dbReference type="EMBL" id="FUHU01000036">
    <property type="protein sequence ID" value="SJM62646.1"/>
    <property type="molecule type" value="Genomic_DNA"/>
</dbReference>